<reference evidence="4" key="1">
    <citation type="submission" date="2011-12" db="EMBL/GenBank/DDBJ databases">
        <title>The Draft Genome of Lepisosteus oculatus.</title>
        <authorList>
            <consortium name="The Broad Institute Genome Assembly &amp; Analysis Group"/>
            <consortium name="Computational R&amp;D Group"/>
            <consortium name="and Sequencing Platform"/>
            <person name="Di Palma F."/>
            <person name="Alfoldi J."/>
            <person name="Johnson J."/>
            <person name="Berlin A."/>
            <person name="Gnerre S."/>
            <person name="Jaffe D."/>
            <person name="MacCallum I."/>
            <person name="Young S."/>
            <person name="Walker B.J."/>
            <person name="Lander E.S."/>
            <person name="Lindblad-Toh K."/>
        </authorList>
    </citation>
    <scope>NUCLEOTIDE SEQUENCE [LARGE SCALE GENOMIC DNA]</scope>
</reference>
<evidence type="ECO:0000259" key="2">
    <source>
        <dbReference type="PROSITE" id="PS50158"/>
    </source>
</evidence>
<proteinExistence type="predicted"/>
<dbReference type="Pfam" id="PF00098">
    <property type="entry name" value="zf-CCHC"/>
    <property type="match status" value="1"/>
</dbReference>
<reference evidence="3" key="3">
    <citation type="submission" date="2025-09" db="UniProtKB">
        <authorList>
            <consortium name="Ensembl"/>
        </authorList>
    </citation>
    <scope>IDENTIFICATION</scope>
</reference>
<dbReference type="InterPro" id="IPR057811">
    <property type="entry name" value="RBD_ZCCHC3_2nd"/>
</dbReference>
<evidence type="ECO:0000313" key="3">
    <source>
        <dbReference type="Ensembl" id="ENSLOCP00000021606.1"/>
    </source>
</evidence>
<protein>
    <recommendedName>
        <fullName evidence="2">CCHC-type domain-containing protein</fullName>
    </recommendedName>
</protein>
<dbReference type="SUPFAM" id="SSF57756">
    <property type="entry name" value="Retrovirus zinc finger-like domains"/>
    <property type="match status" value="1"/>
</dbReference>
<dbReference type="AlphaFoldDB" id="W5NLU7"/>
<dbReference type="PROSITE" id="PS50158">
    <property type="entry name" value="ZF_CCHC"/>
    <property type="match status" value="2"/>
</dbReference>
<keyword evidence="1" id="KW-0479">Metal-binding</keyword>
<evidence type="ECO:0000313" key="4">
    <source>
        <dbReference type="Proteomes" id="UP000018468"/>
    </source>
</evidence>
<dbReference type="Pfam" id="PF23058">
    <property type="entry name" value="RBD_ZCCHC3_2nd"/>
    <property type="match status" value="1"/>
</dbReference>
<dbReference type="PANTHER" id="PTHR46486:SF1">
    <property type="entry name" value="CCHC-TYPE DOMAIN-CONTAINING PROTEIN"/>
    <property type="match status" value="1"/>
</dbReference>
<dbReference type="Gene3D" id="4.10.60.10">
    <property type="entry name" value="Zinc finger, CCHC-type"/>
    <property type="match status" value="1"/>
</dbReference>
<feature type="domain" description="CCHC-type" evidence="2">
    <location>
        <begin position="143"/>
        <end position="158"/>
    </location>
</feature>
<dbReference type="InterPro" id="IPR036875">
    <property type="entry name" value="Znf_CCHC_sf"/>
</dbReference>
<evidence type="ECO:0000256" key="1">
    <source>
        <dbReference type="PROSITE-ProRule" id="PRU00047"/>
    </source>
</evidence>
<accession>W5NLU7</accession>
<dbReference type="HOGENOM" id="CLU_045922_2_0_1"/>
<dbReference type="STRING" id="7918.ENSLOCP00000021606"/>
<name>W5NLU7_LEPOC</name>
<keyword evidence="1" id="KW-0863">Zinc-finger</keyword>
<keyword evidence="4" id="KW-1185">Reference proteome</keyword>
<keyword evidence="1" id="KW-0862">Zinc</keyword>
<dbReference type="InParanoid" id="W5NLU7"/>
<organism evidence="3 4">
    <name type="scientific">Lepisosteus oculatus</name>
    <name type="common">Spotted gar</name>
    <dbReference type="NCBI Taxonomy" id="7918"/>
    <lineage>
        <taxon>Eukaryota</taxon>
        <taxon>Metazoa</taxon>
        <taxon>Chordata</taxon>
        <taxon>Craniata</taxon>
        <taxon>Vertebrata</taxon>
        <taxon>Euteleostomi</taxon>
        <taxon>Actinopterygii</taxon>
        <taxon>Neopterygii</taxon>
        <taxon>Holostei</taxon>
        <taxon>Semionotiformes</taxon>
        <taxon>Lepisosteidae</taxon>
        <taxon>Lepisosteus</taxon>
    </lineage>
</organism>
<dbReference type="Ensembl" id="ENSLOCT00000021643.1">
    <property type="protein sequence ID" value="ENSLOCP00000021606.1"/>
    <property type="gene ID" value="ENSLOCG00000017501.1"/>
</dbReference>
<dbReference type="InterPro" id="IPR001878">
    <property type="entry name" value="Znf_CCHC"/>
</dbReference>
<dbReference type="GO" id="GO:0003676">
    <property type="term" value="F:nucleic acid binding"/>
    <property type="evidence" value="ECO:0007669"/>
    <property type="project" value="InterPro"/>
</dbReference>
<dbReference type="Proteomes" id="UP000018468">
    <property type="component" value="Unassembled WGS sequence"/>
</dbReference>
<feature type="domain" description="CCHC-type" evidence="2">
    <location>
        <begin position="125"/>
        <end position="139"/>
    </location>
</feature>
<dbReference type="GeneTree" id="ENSGT00530000063983"/>
<reference evidence="3" key="2">
    <citation type="submission" date="2025-08" db="UniProtKB">
        <authorList>
            <consortium name="Ensembl"/>
        </authorList>
    </citation>
    <scope>IDENTIFICATION</scope>
</reference>
<dbReference type="PANTHER" id="PTHR46486">
    <property type="entry name" value="CCHC-TYPE DOMAIN-CONTAINING PROTEIN"/>
    <property type="match status" value="1"/>
</dbReference>
<dbReference type="SMART" id="SM00343">
    <property type="entry name" value="ZnF_C2HC"/>
    <property type="match status" value="3"/>
</dbReference>
<dbReference type="GO" id="GO:0008270">
    <property type="term" value="F:zinc ion binding"/>
    <property type="evidence" value="ECO:0007669"/>
    <property type="project" value="UniProtKB-KW"/>
</dbReference>
<sequence length="164" mass="19170">AAQRDGKLENYKCVGLQSDNERMVILHMFDPFMPDCDVTTFLRRYVEVQEPPKLIIDRRRVWTGKRQYRVELRKDPRSPGGLAHPPATFAIGTGRGYLYYGNQPVFCRKCREYGHREADCKVTECRKCNKRGHETRHCPIKECSLCGATGHLYRDCRRRNADFN</sequence>
<dbReference type="eggNOG" id="KOG4400">
    <property type="taxonomic scope" value="Eukaryota"/>
</dbReference>